<evidence type="ECO:0000256" key="5">
    <source>
        <dbReference type="PROSITE-ProRule" id="PRU00042"/>
    </source>
</evidence>
<evidence type="ECO:0000256" key="4">
    <source>
        <dbReference type="ARBA" id="ARBA00022833"/>
    </source>
</evidence>
<dbReference type="EMBL" id="LT554351">
    <property type="protein sequence ID" value="SAM04236.1"/>
    <property type="molecule type" value="Genomic_DNA"/>
</dbReference>
<keyword evidence="3 5" id="KW-0863">Zinc-finger</keyword>
<dbReference type="AlphaFoldDB" id="A0A163JQE4"/>
<feature type="region of interest" description="Disordered" evidence="6">
    <location>
        <begin position="128"/>
        <end position="155"/>
    </location>
</feature>
<evidence type="ECO:0000256" key="1">
    <source>
        <dbReference type="ARBA" id="ARBA00022723"/>
    </source>
</evidence>
<dbReference type="GO" id="GO:0031519">
    <property type="term" value="C:PcG protein complex"/>
    <property type="evidence" value="ECO:0007669"/>
    <property type="project" value="TreeGrafter"/>
</dbReference>
<gene>
    <name evidence="8" type="primary">ABSGL_10096.1 scaffold 11786</name>
</gene>
<dbReference type="PROSITE" id="PS50157">
    <property type="entry name" value="ZINC_FINGER_C2H2_2"/>
    <property type="match status" value="2"/>
</dbReference>
<feature type="compositionally biased region" description="Acidic residues" evidence="6">
    <location>
        <begin position="134"/>
        <end position="151"/>
    </location>
</feature>
<dbReference type="Proteomes" id="UP000078561">
    <property type="component" value="Unassembled WGS sequence"/>
</dbReference>
<dbReference type="InterPro" id="IPR036236">
    <property type="entry name" value="Znf_C2H2_sf"/>
</dbReference>
<keyword evidence="1" id="KW-0479">Metal-binding</keyword>
<keyword evidence="4" id="KW-0862">Zinc</keyword>
<dbReference type="PROSITE" id="PS00028">
    <property type="entry name" value="ZINC_FINGER_C2H2_1"/>
    <property type="match status" value="1"/>
</dbReference>
<evidence type="ECO:0000313" key="8">
    <source>
        <dbReference type="EMBL" id="SAM04236.1"/>
    </source>
</evidence>
<feature type="domain" description="C2H2-type" evidence="7">
    <location>
        <begin position="14"/>
        <end position="44"/>
    </location>
</feature>
<protein>
    <recommendedName>
        <fullName evidence="7">C2H2-type domain-containing protein</fullName>
    </recommendedName>
</protein>
<evidence type="ECO:0000259" key="7">
    <source>
        <dbReference type="PROSITE" id="PS50157"/>
    </source>
</evidence>
<sequence length="216" mass="24696">MPSHPKRHRTSKLFQCTGYGKCTMTFTRGEHLARHTRKHTGEKPFVCISPNCNKAFSRFDNMMQHTQTHRHEAQHLMQQPYHHQMPPTQPIITTMDRVILRQPTLISHKPALHPVSAIHSSNTSLSGYSYCSSDNDDDDDDDDNDEVDDEDVGPRLLNSYFEPKVHDSWMPSGHRRRLSVADLCNPMDPSPSKIHQLTHDEVEALQAFGKLCQATC</sequence>
<dbReference type="SUPFAM" id="SSF57667">
    <property type="entry name" value="beta-beta-alpha zinc fingers"/>
    <property type="match status" value="2"/>
</dbReference>
<reference evidence="8" key="1">
    <citation type="submission" date="2016-04" db="EMBL/GenBank/DDBJ databases">
        <authorList>
            <person name="Evans L.H."/>
            <person name="Alamgir A."/>
            <person name="Owens N."/>
            <person name="Weber N.D."/>
            <person name="Virtaneva K."/>
            <person name="Barbian K."/>
            <person name="Babar A."/>
            <person name="Rosenke K."/>
        </authorList>
    </citation>
    <scope>NUCLEOTIDE SEQUENCE [LARGE SCALE GENOMIC DNA]</scope>
    <source>
        <strain evidence="8">CBS 101.48</strain>
    </source>
</reference>
<feature type="domain" description="C2H2-type" evidence="7">
    <location>
        <begin position="45"/>
        <end position="74"/>
    </location>
</feature>
<name>A0A163JQE4_ABSGL</name>
<dbReference type="PANTHER" id="PTHR14003">
    <property type="entry name" value="TRANSCRIPTIONAL REPRESSOR PROTEIN YY"/>
    <property type="match status" value="1"/>
</dbReference>
<dbReference type="OrthoDB" id="10018191at2759"/>
<dbReference type="STRING" id="4829.A0A163JQE4"/>
<dbReference type="Gene3D" id="3.30.160.60">
    <property type="entry name" value="Classic Zinc Finger"/>
    <property type="match status" value="2"/>
</dbReference>
<organism evidence="8">
    <name type="scientific">Absidia glauca</name>
    <name type="common">Pin mould</name>
    <dbReference type="NCBI Taxonomy" id="4829"/>
    <lineage>
        <taxon>Eukaryota</taxon>
        <taxon>Fungi</taxon>
        <taxon>Fungi incertae sedis</taxon>
        <taxon>Mucoromycota</taxon>
        <taxon>Mucoromycotina</taxon>
        <taxon>Mucoromycetes</taxon>
        <taxon>Mucorales</taxon>
        <taxon>Cunninghamellaceae</taxon>
        <taxon>Absidia</taxon>
    </lineage>
</organism>
<dbReference type="GO" id="GO:0008270">
    <property type="term" value="F:zinc ion binding"/>
    <property type="evidence" value="ECO:0007669"/>
    <property type="project" value="UniProtKB-KW"/>
</dbReference>
<evidence type="ECO:0000256" key="3">
    <source>
        <dbReference type="ARBA" id="ARBA00022771"/>
    </source>
</evidence>
<accession>A0A163JQE4</accession>
<dbReference type="FunFam" id="3.30.160.60:FF:002343">
    <property type="entry name" value="Zinc finger protein 33A"/>
    <property type="match status" value="1"/>
</dbReference>
<evidence type="ECO:0000313" key="9">
    <source>
        <dbReference type="Proteomes" id="UP000078561"/>
    </source>
</evidence>
<dbReference type="GO" id="GO:0000978">
    <property type="term" value="F:RNA polymerase II cis-regulatory region sequence-specific DNA binding"/>
    <property type="evidence" value="ECO:0007669"/>
    <property type="project" value="TreeGrafter"/>
</dbReference>
<dbReference type="SMART" id="SM00355">
    <property type="entry name" value="ZnF_C2H2"/>
    <property type="match status" value="2"/>
</dbReference>
<dbReference type="PANTHER" id="PTHR14003:SF19">
    <property type="entry name" value="YY2 TRANSCRIPTION FACTOR"/>
    <property type="match status" value="1"/>
</dbReference>
<keyword evidence="2" id="KW-0677">Repeat</keyword>
<dbReference type="GO" id="GO:0000981">
    <property type="term" value="F:DNA-binding transcription factor activity, RNA polymerase II-specific"/>
    <property type="evidence" value="ECO:0007669"/>
    <property type="project" value="TreeGrafter"/>
</dbReference>
<evidence type="ECO:0000256" key="6">
    <source>
        <dbReference type="SAM" id="MobiDB-lite"/>
    </source>
</evidence>
<evidence type="ECO:0000256" key="2">
    <source>
        <dbReference type="ARBA" id="ARBA00022737"/>
    </source>
</evidence>
<dbReference type="GO" id="GO:0000785">
    <property type="term" value="C:chromatin"/>
    <property type="evidence" value="ECO:0007669"/>
    <property type="project" value="TreeGrafter"/>
</dbReference>
<proteinExistence type="predicted"/>
<dbReference type="InParanoid" id="A0A163JQE4"/>
<dbReference type="GO" id="GO:0005667">
    <property type="term" value="C:transcription regulator complex"/>
    <property type="evidence" value="ECO:0007669"/>
    <property type="project" value="TreeGrafter"/>
</dbReference>
<keyword evidence="9" id="KW-1185">Reference proteome</keyword>
<dbReference type="InterPro" id="IPR013087">
    <property type="entry name" value="Znf_C2H2_type"/>
</dbReference>